<evidence type="ECO:0000256" key="1">
    <source>
        <dbReference type="ARBA" id="ARBA00005091"/>
    </source>
</evidence>
<dbReference type="GO" id="GO:0000107">
    <property type="term" value="F:imidazoleglycerol-phosphate synthase activity"/>
    <property type="evidence" value="ECO:0007669"/>
    <property type="project" value="InterPro"/>
</dbReference>
<dbReference type="PANTHER" id="PTHR21235:SF2">
    <property type="entry name" value="IMIDAZOLE GLYCEROL PHOSPHATE SYNTHASE HISHF"/>
    <property type="match status" value="1"/>
</dbReference>
<dbReference type="InterPro" id="IPR050064">
    <property type="entry name" value="IGPS_HisA/HisF"/>
</dbReference>
<name>A0A1I4XVS2_9NEIS</name>
<accession>A0A1I4XVS2</accession>
<comment type="pathway">
    <text evidence="1">Amino-acid biosynthesis; L-histidine biosynthesis; L-histidine from 5-phospho-alpha-D-ribose 1-diphosphate: step 5/9.</text>
</comment>
<evidence type="ECO:0000256" key="7">
    <source>
        <dbReference type="ARBA" id="ARBA00023239"/>
    </source>
</evidence>
<evidence type="ECO:0000256" key="11">
    <source>
        <dbReference type="RuleBase" id="RU003657"/>
    </source>
</evidence>
<evidence type="ECO:0000313" key="12">
    <source>
        <dbReference type="EMBL" id="SFN29998.1"/>
    </source>
</evidence>
<dbReference type="OrthoDB" id="9781903at2"/>
<sequence>MLKKRVIPVLLLRDGRMAKGVQFGNYRDTGNPKTAVRIYSAQDADELVFLDIQASLQSRTALLEIIREAATECFMPLAAGGGIESIDDVRELLLAGADKVVVTTAAVTNPGLITAISERFGNQCVVAGIDYRCDADGAKVWIRCGTEATQLDPVEHARNLAALGAGEIFLNSIDHDGLMDGYDLDMAEKIASAVSVPVIVCGGAGNFMHLAELLKDTSASAAACASLFHFGDNNPIRARSYLRNLGIPMRVLK</sequence>
<dbReference type="PANTHER" id="PTHR21235">
    <property type="entry name" value="IMIDAZOLE GLYCEROL PHOSPHATE SYNTHASE SUBUNIT HISF/H IGP SYNTHASE SUBUNIT HISF/H"/>
    <property type="match status" value="1"/>
</dbReference>
<dbReference type="RefSeq" id="WP_091192573.1">
    <property type="nucleotide sequence ID" value="NZ_FOVE01000006.1"/>
</dbReference>
<dbReference type="UniPathway" id="UPA00031">
    <property type="reaction ID" value="UER00010"/>
</dbReference>
<keyword evidence="6 11" id="KW-0368">Histidine biosynthesis</keyword>
<dbReference type="EC" id="4.3.2.10" evidence="4"/>
<comment type="function">
    <text evidence="8">IGPS catalyzes the conversion of PRFAR and glutamine to IGP, AICAR and glutamate. The HisF subunit catalyzes the cyclization activity that produces IGP and AICAR from PRFAR using the ammonia provided by the HisH subunit.</text>
</comment>
<keyword evidence="5 11" id="KW-0028">Amino-acid biosynthesis</keyword>
<comment type="similarity">
    <text evidence="2 11">Belongs to the HisA/HisF family.</text>
</comment>
<comment type="catalytic activity">
    <reaction evidence="10">
        <text>5-[(5-phospho-1-deoxy-D-ribulos-1-ylimino)methylamino]-1-(5-phospho-beta-D-ribosyl)imidazole-4-carboxamide + L-glutamine = D-erythro-1-(imidazol-4-yl)glycerol 3-phosphate + 5-amino-1-(5-phospho-beta-D-ribosyl)imidazole-4-carboxamide + L-glutamate + H(+)</text>
        <dbReference type="Rhea" id="RHEA:24793"/>
        <dbReference type="ChEBI" id="CHEBI:15378"/>
        <dbReference type="ChEBI" id="CHEBI:29985"/>
        <dbReference type="ChEBI" id="CHEBI:58278"/>
        <dbReference type="ChEBI" id="CHEBI:58359"/>
        <dbReference type="ChEBI" id="CHEBI:58475"/>
        <dbReference type="ChEBI" id="CHEBI:58525"/>
        <dbReference type="EC" id="4.3.2.10"/>
    </reaction>
</comment>
<keyword evidence="7" id="KW-0456">Lyase</keyword>
<reference evidence="13" key="1">
    <citation type="submission" date="2016-10" db="EMBL/GenBank/DDBJ databases">
        <authorList>
            <person name="Varghese N."/>
            <person name="Submissions S."/>
        </authorList>
    </citation>
    <scope>NUCLEOTIDE SEQUENCE [LARGE SCALE GENOMIC DNA]</scope>
    <source>
        <strain evidence="13">DSM 6150</strain>
    </source>
</reference>
<evidence type="ECO:0000256" key="3">
    <source>
        <dbReference type="ARBA" id="ARBA00011152"/>
    </source>
</evidence>
<dbReference type="SUPFAM" id="SSF51366">
    <property type="entry name" value="Ribulose-phoshate binding barrel"/>
    <property type="match status" value="1"/>
</dbReference>
<dbReference type="Gene3D" id="3.20.20.70">
    <property type="entry name" value="Aldolase class I"/>
    <property type="match status" value="1"/>
</dbReference>
<evidence type="ECO:0000313" key="13">
    <source>
        <dbReference type="Proteomes" id="UP000242869"/>
    </source>
</evidence>
<dbReference type="InterPro" id="IPR004651">
    <property type="entry name" value="HisF"/>
</dbReference>
<dbReference type="InterPro" id="IPR006062">
    <property type="entry name" value="His_biosynth"/>
</dbReference>
<dbReference type="Pfam" id="PF00977">
    <property type="entry name" value="His_biosynth"/>
    <property type="match status" value="1"/>
</dbReference>
<dbReference type="STRING" id="83765.SAMN05660284_01144"/>
<proteinExistence type="inferred from homology"/>
<dbReference type="GO" id="GO:0016829">
    <property type="term" value="F:lyase activity"/>
    <property type="evidence" value="ECO:0007669"/>
    <property type="project" value="UniProtKB-KW"/>
</dbReference>
<protein>
    <recommendedName>
        <fullName evidence="4">imidazole glycerol-phosphate synthase</fullName>
        <ecNumber evidence="4">4.3.2.10</ecNumber>
    </recommendedName>
    <alternativeName>
        <fullName evidence="9">IGP synthase cyclase subunit</fullName>
    </alternativeName>
</protein>
<dbReference type="AlphaFoldDB" id="A0A1I4XVS2"/>
<evidence type="ECO:0000256" key="10">
    <source>
        <dbReference type="ARBA" id="ARBA00047838"/>
    </source>
</evidence>
<comment type="subunit">
    <text evidence="3">Heterodimer of HisH and HisF.</text>
</comment>
<evidence type="ECO:0000256" key="4">
    <source>
        <dbReference type="ARBA" id="ARBA00012809"/>
    </source>
</evidence>
<dbReference type="InterPro" id="IPR011060">
    <property type="entry name" value="RibuloseP-bd_barrel"/>
</dbReference>
<keyword evidence="13" id="KW-1185">Reference proteome</keyword>
<evidence type="ECO:0000256" key="9">
    <source>
        <dbReference type="ARBA" id="ARBA00030264"/>
    </source>
</evidence>
<evidence type="ECO:0000256" key="6">
    <source>
        <dbReference type="ARBA" id="ARBA00023102"/>
    </source>
</evidence>
<dbReference type="Proteomes" id="UP000242869">
    <property type="component" value="Unassembled WGS sequence"/>
</dbReference>
<dbReference type="CDD" id="cd04731">
    <property type="entry name" value="HisF"/>
    <property type="match status" value="1"/>
</dbReference>
<organism evidence="12 13">
    <name type="scientific">Formivibrio citricus</name>
    <dbReference type="NCBI Taxonomy" id="83765"/>
    <lineage>
        <taxon>Bacteria</taxon>
        <taxon>Pseudomonadati</taxon>
        <taxon>Pseudomonadota</taxon>
        <taxon>Betaproteobacteria</taxon>
        <taxon>Neisseriales</taxon>
        <taxon>Chitinibacteraceae</taxon>
        <taxon>Formivibrio</taxon>
    </lineage>
</organism>
<dbReference type="InterPro" id="IPR013785">
    <property type="entry name" value="Aldolase_TIM"/>
</dbReference>
<gene>
    <name evidence="12" type="ORF">SAMN05660284_01144</name>
</gene>
<evidence type="ECO:0000256" key="5">
    <source>
        <dbReference type="ARBA" id="ARBA00022605"/>
    </source>
</evidence>
<evidence type="ECO:0000256" key="2">
    <source>
        <dbReference type="ARBA" id="ARBA00009667"/>
    </source>
</evidence>
<dbReference type="EMBL" id="FOVE01000006">
    <property type="protein sequence ID" value="SFN29998.1"/>
    <property type="molecule type" value="Genomic_DNA"/>
</dbReference>
<evidence type="ECO:0000256" key="8">
    <source>
        <dbReference type="ARBA" id="ARBA00025475"/>
    </source>
</evidence>
<dbReference type="GO" id="GO:0000105">
    <property type="term" value="P:L-histidine biosynthetic process"/>
    <property type="evidence" value="ECO:0007669"/>
    <property type="project" value="UniProtKB-UniPathway"/>
</dbReference>